<dbReference type="EMBL" id="SMJZ01000211">
    <property type="protein sequence ID" value="TDB99773.1"/>
    <property type="molecule type" value="Genomic_DNA"/>
</dbReference>
<comment type="caution">
    <text evidence="2">The sequence shown here is derived from an EMBL/GenBank/DDBJ whole genome shotgun (WGS) entry which is preliminary data.</text>
</comment>
<organism evidence="2 3">
    <name type="scientific">Nonomuraea longispora</name>
    <dbReference type="NCBI Taxonomy" id="1848320"/>
    <lineage>
        <taxon>Bacteria</taxon>
        <taxon>Bacillati</taxon>
        <taxon>Actinomycetota</taxon>
        <taxon>Actinomycetes</taxon>
        <taxon>Streptosporangiales</taxon>
        <taxon>Streptosporangiaceae</taxon>
        <taxon>Nonomuraea</taxon>
    </lineage>
</organism>
<name>A0A4R4MWN4_9ACTN</name>
<reference evidence="2 3" key="1">
    <citation type="submission" date="2019-02" db="EMBL/GenBank/DDBJ databases">
        <title>Draft genome sequences of novel Actinobacteria.</title>
        <authorList>
            <person name="Sahin N."/>
            <person name="Ay H."/>
            <person name="Saygin H."/>
        </authorList>
    </citation>
    <scope>NUCLEOTIDE SEQUENCE [LARGE SCALE GENOMIC DNA]</scope>
    <source>
        <strain evidence="2 3">KC201</strain>
    </source>
</reference>
<protein>
    <submittedName>
        <fullName evidence="2">Uncharacterized protein</fullName>
    </submittedName>
</protein>
<dbReference type="Proteomes" id="UP000295157">
    <property type="component" value="Unassembled WGS sequence"/>
</dbReference>
<keyword evidence="3" id="KW-1185">Reference proteome</keyword>
<evidence type="ECO:0000313" key="3">
    <source>
        <dbReference type="Proteomes" id="UP000295157"/>
    </source>
</evidence>
<dbReference type="AlphaFoldDB" id="A0A4R4MWN4"/>
<feature type="region of interest" description="Disordered" evidence="1">
    <location>
        <begin position="1"/>
        <end position="34"/>
    </location>
</feature>
<proteinExistence type="predicted"/>
<evidence type="ECO:0000256" key="1">
    <source>
        <dbReference type="SAM" id="MobiDB-lite"/>
    </source>
</evidence>
<sequence>MPAGQVTVNGRPAIFGADTDPVPLAQEDREPAERPEWVRVTAGRTRVVRAAPGGWTWAEVEE</sequence>
<gene>
    <name evidence="2" type="ORF">E1267_36480</name>
</gene>
<accession>A0A4R4MWN4</accession>
<evidence type="ECO:0000313" key="2">
    <source>
        <dbReference type="EMBL" id="TDB99773.1"/>
    </source>
</evidence>